<evidence type="ECO:0000256" key="3">
    <source>
        <dbReference type="ARBA" id="ARBA00022692"/>
    </source>
</evidence>
<evidence type="ECO:0000313" key="8">
    <source>
        <dbReference type="Proteomes" id="UP001240171"/>
    </source>
</evidence>
<gene>
    <name evidence="7" type="ORF">Q5741_17895</name>
</gene>
<reference evidence="7 8" key="1">
    <citation type="submission" date="2023-07" db="EMBL/GenBank/DDBJ databases">
        <title>Paenibacillus sp. JX-17 nov. isolated from soil.</title>
        <authorList>
            <person name="Wan Y."/>
            <person name="Liu B."/>
        </authorList>
    </citation>
    <scope>NUCLEOTIDE SEQUENCE [LARGE SCALE GENOMIC DNA]</scope>
    <source>
        <strain evidence="7 8">JX-17</strain>
    </source>
</reference>
<evidence type="ECO:0000256" key="2">
    <source>
        <dbReference type="ARBA" id="ARBA00022475"/>
    </source>
</evidence>
<evidence type="ECO:0000256" key="5">
    <source>
        <dbReference type="ARBA" id="ARBA00023136"/>
    </source>
</evidence>
<protein>
    <submittedName>
        <fullName evidence="7">Energy-coupling factor transporter transmembrane component T</fullName>
    </submittedName>
</protein>
<feature type="transmembrane region" description="Helical" evidence="6">
    <location>
        <begin position="67"/>
        <end position="85"/>
    </location>
</feature>
<dbReference type="Proteomes" id="UP001240171">
    <property type="component" value="Unassembled WGS sequence"/>
</dbReference>
<keyword evidence="5 6" id="KW-0472">Membrane</keyword>
<feature type="transmembrane region" description="Helical" evidence="6">
    <location>
        <begin position="43"/>
        <end position="60"/>
    </location>
</feature>
<keyword evidence="3 6" id="KW-0812">Transmembrane</keyword>
<dbReference type="InterPro" id="IPR051611">
    <property type="entry name" value="ECF_transporter_component"/>
</dbReference>
<dbReference type="EMBL" id="JAUQTB010000014">
    <property type="protein sequence ID" value="MDO7908277.1"/>
    <property type="molecule type" value="Genomic_DNA"/>
</dbReference>
<keyword evidence="2" id="KW-1003">Cell membrane</keyword>
<comment type="caution">
    <text evidence="7">The sequence shown here is derived from an EMBL/GenBank/DDBJ whole genome shotgun (WGS) entry which is preliminary data.</text>
</comment>
<comment type="subcellular location">
    <subcellularLocation>
        <location evidence="1">Membrane</location>
        <topology evidence="1">Multi-pass membrane protein</topology>
    </subcellularLocation>
</comment>
<accession>A0ABT9CK14</accession>
<feature type="transmembrane region" description="Helical" evidence="6">
    <location>
        <begin position="21"/>
        <end position="37"/>
    </location>
</feature>
<dbReference type="Pfam" id="PF02361">
    <property type="entry name" value="CbiQ"/>
    <property type="match status" value="1"/>
</dbReference>
<dbReference type="RefSeq" id="WP_305025494.1">
    <property type="nucleotide sequence ID" value="NZ_JAUQTB010000014.1"/>
</dbReference>
<dbReference type="PANTHER" id="PTHR34857">
    <property type="entry name" value="SLL0384 PROTEIN"/>
    <property type="match status" value="1"/>
</dbReference>
<feature type="transmembrane region" description="Helical" evidence="6">
    <location>
        <begin position="142"/>
        <end position="160"/>
    </location>
</feature>
<organism evidence="7 8">
    <name type="scientific">Paenibacillus lacisoli</name>
    <dbReference type="NCBI Taxonomy" id="3064525"/>
    <lineage>
        <taxon>Bacteria</taxon>
        <taxon>Bacillati</taxon>
        <taxon>Bacillota</taxon>
        <taxon>Bacilli</taxon>
        <taxon>Bacillales</taxon>
        <taxon>Paenibacillaceae</taxon>
        <taxon>Paenibacillus</taxon>
    </lineage>
</organism>
<feature type="transmembrane region" description="Helical" evidence="6">
    <location>
        <begin position="233"/>
        <end position="251"/>
    </location>
</feature>
<keyword evidence="4 6" id="KW-1133">Transmembrane helix</keyword>
<proteinExistence type="predicted"/>
<evidence type="ECO:0000313" key="7">
    <source>
        <dbReference type="EMBL" id="MDO7908277.1"/>
    </source>
</evidence>
<evidence type="ECO:0000256" key="4">
    <source>
        <dbReference type="ARBA" id="ARBA00022989"/>
    </source>
</evidence>
<name>A0ABT9CK14_9BACL</name>
<dbReference type="CDD" id="cd16914">
    <property type="entry name" value="EcfT"/>
    <property type="match status" value="1"/>
</dbReference>
<dbReference type="PANTHER" id="PTHR34857:SF2">
    <property type="entry name" value="SLL0384 PROTEIN"/>
    <property type="match status" value="1"/>
</dbReference>
<keyword evidence="8" id="KW-1185">Reference proteome</keyword>
<sequence length="252" mass="27787">MLLQYDRGRSLLHKLGPGSKFILLLCVSALAMGWNTAGWELGLLVFVVAAARLAGGMGFGRMQRTMSFLLALAVPYFVLTALAVNGEHVLWSWGLLHITSEGLNAAGAMTLRMFILFLSSLTFIITTDPQQIVQALHRRLKVPYRFAFGISLALSFLPLLEEEGRTISAAQRVRGQRPPRGWRSRLRWWGSFLTAVLVNAVRRVQMTAGAMEGKGFGAYPDRTYLHPLQGSPAGPWMAGLGVITAVLLLLWH</sequence>
<evidence type="ECO:0000256" key="6">
    <source>
        <dbReference type="SAM" id="Phobius"/>
    </source>
</evidence>
<feature type="transmembrane region" description="Helical" evidence="6">
    <location>
        <begin position="105"/>
        <end position="126"/>
    </location>
</feature>
<evidence type="ECO:0000256" key="1">
    <source>
        <dbReference type="ARBA" id="ARBA00004141"/>
    </source>
</evidence>
<dbReference type="InterPro" id="IPR003339">
    <property type="entry name" value="ABC/ECF_trnsptr_transmembrane"/>
</dbReference>